<evidence type="ECO:0000313" key="2">
    <source>
        <dbReference type="EMBL" id="KGO89984.1"/>
    </source>
</evidence>
<feature type="chain" id="PRO_5001991213" evidence="1">
    <location>
        <begin position="19"/>
        <end position="220"/>
    </location>
</feature>
<reference evidence="2 3" key="1">
    <citation type="submission" date="2013-09" db="EMBL/GenBank/DDBJ databases">
        <authorList>
            <person name="Zeng Z."/>
            <person name="Chen C."/>
        </authorList>
    </citation>
    <scope>NUCLEOTIDE SEQUENCE [LARGE SCALE GENOMIC DNA]</scope>
    <source>
        <strain evidence="2 3">GH29-5</strain>
    </source>
</reference>
<dbReference type="AlphaFoldDB" id="A0A0A2MCI0"/>
<dbReference type="OrthoDB" id="1246551at2"/>
<gene>
    <name evidence="2" type="ORF">Q764_05080</name>
</gene>
<protein>
    <submittedName>
        <fullName evidence="2">Uncharacterized protein</fullName>
    </submittedName>
</protein>
<evidence type="ECO:0000313" key="3">
    <source>
        <dbReference type="Proteomes" id="UP000030121"/>
    </source>
</evidence>
<comment type="caution">
    <text evidence="2">The sequence shown here is derived from an EMBL/GenBank/DDBJ whole genome shotgun (WGS) entry which is preliminary data.</text>
</comment>
<proteinExistence type="predicted"/>
<keyword evidence="3" id="KW-1185">Reference proteome</keyword>
<dbReference type="RefSeq" id="WP_026981590.1">
    <property type="nucleotide sequence ID" value="NZ_JRLW01000004.1"/>
</dbReference>
<name>A0A0A2MCI0_9FLAO</name>
<organism evidence="2 3">
    <name type="scientific">Flavobacterium suncheonense GH29-5 = DSM 17707</name>
    <dbReference type="NCBI Taxonomy" id="1121899"/>
    <lineage>
        <taxon>Bacteria</taxon>
        <taxon>Pseudomonadati</taxon>
        <taxon>Bacteroidota</taxon>
        <taxon>Flavobacteriia</taxon>
        <taxon>Flavobacteriales</taxon>
        <taxon>Flavobacteriaceae</taxon>
        <taxon>Flavobacterium</taxon>
    </lineage>
</organism>
<accession>A0A0A2MCI0</accession>
<sequence>MKKTISILILLIAFAAKSQTIQQIDSLNNQICISLKKLNSLNEAVFEGILVQHMPDFYTKHKIDTQVKSDSLLDLIYFRLQKNCDTFVTLLNQLEENKSDWEIANQKPKTNISDRDLKKFFSLKNLHYKEYDGKKVLVTHASNLWTEKFEDGTFSKLELKQTSKATFTLKFIESNNEMRKNLSVKGEEYNYGIYDKGENYYSIWVLSKEGTYYTSRIYID</sequence>
<dbReference type="eggNOG" id="ENOG5032UKD">
    <property type="taxonomic scope" value="Bacteria"/>
</dbReference>
<keyword evidence="1" id="KW-0732">Signal</keyword>
<feature type="signal peptide" evidence="1">
    <location>
        <begin position="1"/>
        <end position="18"/>
    </location>
</feature>
<dbReference type="EMBL" id="JRLW01000004">
    <property type="protein sequence ID" value="KGO89984.1"/>
    <property type="molecule type" value="Genomic_DNA"/>
</dbReference>
<dbReference type="Proteomes" id="UP000030121">
    <property type="component" value="Unassembled WGS sequence"/>
</dbReference>
<dbReference type="STRING" id="1121899.GCA_000430025_01362"/>
<evidence type="ECO:0000256" key="1">
    <source>
        <dbReference type="SAM" id="SignalP"/>
    </source>
</evidence>